<organism evidence="1 2">
    <name type="scientific">Brochothrix phage A9</name>
    <dbReference type="NCBI Taxonomy" id="857312"/>
    <lineage>
        <taxon>Viruses</taxon>
        <taxon>Duplodnaviria</taxon>
        <taxon>Heunggongvirae</taxon>
        <taxon>Uroviricota</taxon>
        <taxon>Caudoviricetes</taxon>
        <taxon>Herelleviridae</taxon>
        <taxon>Klumppvirus</taxon>
        <taxon>Klumppvirus A9</taxon>
    </lineage>
</organism>
<evidence type="ECO:0000313" key="2">
    <source>
        <dbReference type="Proteomes" id="UP000000331"/>
    </source>
</evidence>
<keyword evidence="2" id="KW-1185">Reference proteome</keyword>
<name>D9J0W1_9CAUD</name>
<proteinExistence type="predicted"/>
<dbReference type="EMBL" id="HM242243">
    <property type="protein sequence ID" value="ADJ53198.1"/>
    <property type="molecule type" value="Genomic_DNA"/>
</dbReference>
<protein>
    <submittedName>
        <fullName evidence="1">Gp163</fullName>
    </submittedName>
</protein>
<dbReference type="Proteomes" id="UP000000331">
    <property type="component" value="Segment"/>
</dbReference>
<sequence length="585" mass="67598">MLKEEYSKMLDKHADTNLGVPEEPYYGKVVTRVRVYTKTSTSFSLMAEVKSVSSGEYKYYEVIMDYLKAELIILLDEKVVAPSAQLLGILFMSPNIDDLISVESNKGLFSHLGHSLGNMYGENVKHPIGRGIYRYLTEYPIAEPLWHATKLTYPAQRLVTAQLIADYVGSTSIAKILGLSRKQWSKQDDIAKGHLVELILSRNSKEWAVSYTSRVSYSGSRLLSVQEVIAYDKDNQDYDRLSEGVRTSKLPRWRSYGRYKDDIESRIWFSRNRKRILEGYLLDPEEFKGIDYSEGVVLVNHTTQPVIAHSENVALWFIYALNQYASTNLKELRDSAIELIDSDIERRANRKQLDDILIPLSEKYHYELDEGLYLDIEDALTRYPLDRHVREGRPKELISYLYLAYHQQALNCRTTAYELCDYWNMTEGIKAKKYPNSLRLSHDLAQRNYKIIENKALKEKLQKQYDETYKLFHWKGREQLNGWEIVVPKEARDFAQEGAQMNNCVASYANRVANGGTLILFLRVTKGETMKSSVTIELSTKTKGEDYTIVQCLGNSNRRLTPQQEEVVSAWIRSRKREGVTIARR</sequence>
<dbReference type="RefSeq" id="YP_004301497.1">
    <property type="nucleotide sequence ID" value="NC_015253.1"/>
</dbReference>
<dbReference type="GeneID" id="10359194"/>
<dbReference type="Pfam" id="PF14284">
    <property type="entry name" value="PcfJ"/>
    <property type="match status" value="1"/>
</dbReference>
<evidence type="ECO:0000313" key="1">
    <source>
        <dbReference type="EMBL" id="ADJ53198.1"/>
    </source>
</evidence>
<reference evidence="1 2" key="1">
    <citation type="journal article" date="2010" name="J. Bacteriol.">
        <title>Brochothrix thermosphacta bacteriophages feature heterogeneous and highly mosaic genomes and utilize unique prophage insertion sites.</title>
        <authorList>
            <person name="Kilcher S."/>
            <person name="Loessner M.J."/>
            <person name="Klumpp J."/>
        </authorList>
    </citation>
    <scope>NUCLEOTIDE SEQUENCE [LARGE SCALE GENOMIC DNA]</scope>
</reference>
<accession>D9J0W1</accession>
<dbReference type="OrthoDB" id="2850at10239"/>
<dbReference type="InterPro" id="IPR025586">
    <property type="entry name" value="PcfJ"/>
</dbReference>
<dbReference type="KEGG" id="vg:10359194"/>